<organism evidence="1 2">
    <name type="scientific">Desmophyllum pertusum</name>
    <dbReference type="NCBI Taxonomy" id="174260"/>
    <lineage>
        <taxon>Eukaryota</taxon>
        <taxon>Metazoa</taxon>
        <taxon>Cnidaria</taxon>
        <taxon>Anthozoa</taxon>
        <taxon>Hexacorallia</taxon>
        <taxon>Scleractinia</taxon>
        <taxon>Caryophylliina</taxon>
        <taxon>Caryophylliidae</taxon>
        <taxon>Desmophyllum</taxon>
    </lineage>
</organism>
<name>A0A9W9Z1U9_9CNID</name>
<evidence type="ECO:0000313" key="2">
    <source>
        <dbReference type="Proteomes" id="UP001163046"/>
    </source>
</evidence>
<sequence>MLKFEDGKQYRIRSMDRQKFLVWTESNGVTCTGTGNEDSSIITAHRDVVNVPTGIGWHFVFSGTDKTVKKDFALHVQPNGTATSQKFITKTLETAYVPHYLPQSQSSGPQPTTQSVILKLGTSISTPTQQCIAAAPDGSLSLKDVDHANPHLDTVLSYIKPPHLNLNPHLLPRCLN</sequence>
<comment type="caution">
    <text evidence="1">The sequence shown here is derived from an EMBL/GenBank/DDBJ whole genome shotgun (WGS) entry which is preliminary data.</text>
</comment>
<protein>
    <submittedName>
        <fullName evidence="1">Uncharacterized protein</fullName>
    </submittedName>
</protein>
<reference evidence="1" key="1">
    <citation type="submission" date="2023-01" db="EMBL/GenBank/DDBJ databases">
        <title>Genome assembly of the deep-sea coral Lophelia pertusa.</title>
        <authorList>
            <person name="Herrera S."/>
            <person name="Cordes E."/>
        </authorList>
    </citation>
    <scope>NUCLEOTIDE SEQUENCE</scope>
    <source>
        <strain evidence="1">USNM1676648</strain>
        <tissue evidence="1">Polyp</tissue>
    </source>
</reference>
<gene>
    <name evidence="1" type="ORF">OS493_011260</name>
</gene>
<accession>A0A9W9Z1U9</accession>
<evidence type="ECO:0000313" key="1">
    <source>
        <dbReference type="EMBL" id="KAJ7373651.1"/>
    </source>
</evidence>
<dbReference type="EMBL" id="MU826830">
    <property type="protein sequence ID" value="KAJ7373651.1"/>
    <property type="molecule type" value="Genomic_DNA"/>
</dbReference>
<dbReference type="Proteomes" id="UP001163046">
    <property type="component" value="Unassembled WGS sequence"/>
</dbReference>
<proteinExistence type="predicted"/>
<keyword evidence="2" id="KW-1185">Reference proteome</keyword>
<dbReference type="AlphaFoldDB" id="A0A9W9Z1U9"/>